<evidence type="ECO:0000259" key="2">
    <source>
        <dbReference type="Pfam" id="PF08881"/>
    </source>
</evidence>
<keyword evidence="4" id="KW-1185">Reference proteome</keyword>
<dbReference type="Pfam" id="PF08881">
    <property type="entry name" value="CVNH"/>
    <property type="match status" value="1"/>
</dbReference>
<dbReference type="SUPFAM" id="SSF51322">
    <property type="entry name" value="Cyanovirin-N"/>
    <property type="match status" value="1"/>
</dbReference>
<dbReference type="OrthoDB" id="4672515at2759"/>
<gene>
    <name evidence="3" type="ORF">N0V93_003399</name>
</gene>
<reference evidence="3" key="1">
    <citation type="submission" date="2022-10" db="EMBL/GenBank/DDBJ databases">
        <title>Tapping the CABI collections for fungal endophytes: first genome assemblies for Collariella, Neodidymelliopsis, Ascochyta clinopodiicola, Didymella pomorum, Didymosphaeria variabile, Neocosmospora piperis and Neocucurbitaria cava.</title>
        <authorList>
            <person name="Hill R."/>
        </authorList>
    </citation>
    <scope>NUCLEOTIDE SEQUENCE</scope>
    <source>
        <strain evidence="3">IMI 355082</strain>
    </source>
</reference>
<dbReference type="InterPro" id="IPR011058">
    <property type="entry name" value="Cyanovirin-N"/>
</dbReference>
<feature type="domain" description="Cyanovirin-N" evidence="2">
    <location>
        <begin position="46"/>
        <end position="115"/>
    </location>
</feature>
<dbReference type="Proteomes" id="UP001140453">
    <property type="component" value="Unassembled WGS sequence"/>
</dbReference>
<comment type="caution">
    <text evidence="3">The sequence shown here is derived from an EMBL/GenBank/DDBJ whole genome shotgun (WGS) entry which is preliminary data.</text>
</comment>
<proteinExistence type="predicted"/>
<sequence>MISISTILTGLVFLGPVLTKSVAIADLQGVQSFSPSLTDPVLVNQSCTVGSYTFDTQNATLGVYCNTDDLDDFAYDWTFIDLNLCIGNNNGSLASSPEGNFSDTCEGCNITWSHVDMTPVTTTFTTTPYAWVTNAVTRVSTPRWDDLYFGCGGCTNRDYQLNPTTVDLNKIMVNDNGTIGCHMYKGTAVHVKPEPTTAMTAATPGLVAARRSEIDAAV</sequence>
<keyword evidence="1" id="KW-0732">Signal</keyword>
<feature type="signal peptide" evidence="1">
    <location>
        <begin position="1"/>
        <end position="19"/>
    </location>
</feature>
<evidence type="ECO:0000313" key="4">
    <source>
        <dbReference type="Proteomes" id="UP001140453"/>
    </source>
</evidence>
<evidence type="ECO:0000256" key="1">
    <source>
        <dbReference type="SAM" id="SignalP"/>
    </source>
</evidence>
<dbReference type="InterPro" id="IPR036673">
    <property type="entry name" value="Cyanovirin-N_sf"/>
</dbReference>
<accession>A0A9W9CZU0</accession>
<dbReference type="EMBL" id="JAPEVB010000002">
    <property type="protein sequence ID" value="KAJ4394182.1"/>
    <property type="molecule type" value="Genomic_DNA"/>
</dbReference>
<dbReference type="AlphaFoldDB" id="A0A9W9CZU0"/>
<protein>
    <recommendedName>
        <fullName evidence="2">Cyanovirin-N domain-containing protein</fullName>
    </recommendedName>
</protein>
<dbReference type="Gene3D" id="2.30.60.10">
    <property type="entry name" value="Cyanovirin-N"/>
    <property type="match status" value="1"/>
</dbReference>
<name>A0A9W9CZU0_9PEZI</name>
<feature type="chain" id="PRO_5040866186" description="Cyanovirin-N domain-containing protein" evidence="1">
    <location>
        <begin position="20"/>
        <end position="218"/>
    </location>
</feature>
<evidence type="ECO:0000313" key="3">
    <source>
        <dbReference type="EMBL" id="KAJ4394182.1"/>
    </source>
</evidence>
<organism evidence="3 4">
    <name type="scientific">Gnomoniopsis smithogilvyi</name>
    <dbReference type="NCBI Taxonomy" id="1191159"/>
    <lineage>
        <taxon>Eukaryota</taxon>
        <taxon>Fungi</taxon>
        <taxon>Dikarya</taxon>
        <taxon>Ascomycota</taxon>
        <taxon>Pezizomycotina</taxon>
        <taxon>Sordariomycetes</taxon>
        <taxon>Sordariomycetidae</taxon>
        <taxon>Diaporthales</taxon>
        <taxon>Gnomoniaceae</taxon>
        <taxon>Gnomoniopsis</taxon>
    </lineage>
</organism>